<keyword evidence="2" id="KW-1185">Reference proteome</keyword>
<evidence type="ECO:0000313" key="2">
    <source>
        <dbReference type="Proteomes" id="UP000070444"/>
    </source>
</evidence>
<accession>A0A137PE28</accession>
<reference evidence="1 2" key="1">
    <citation type="journal article" date="2015" name="Genome Biol. Evol.">
        <title>Phylogenomic analyses indicate that early fungi evolved digesting cell walls of algal ancestors of land plants.</title>
        <authorList>
            <person name="Chang Y."/>
            <person name="Wang S."/>
            <person name="Sekimoto S."/>
            <person name="Aerts A.L."/>
            <person name="Choi C."/>
            <person name="Clum A."/>
            <person name="LaButti K.M."/>
            <person name="Lindquist E.A."/>
            <person name="Yee Ngan C."/>
            <person name="Ohm R.A."/>
            <person name="Salamov A.A."/>
            <person name="Grigoriev I.V."/>
            <person name="Spatafora J.W."/>
            <person name="Berbee M.L."/>
        </authorList>
    </citation>
    <scope>NUCLEOTIDE SEQUENCE [LARGE SCALE GENOMIC DNA]</scope>
    <source>
        <strain evidence="1 2">NRRL 28638</strain>
    </source>
</reference>
<organism evidence="1 2">
    <name type="scientific">Conidiobolus coronatus (strain ATCC 28846 / CBS 209.66 / NRRL 28638)</name>
    <name type="common">Delacroixia coronata</name>
    <dbReference type="NCBI Taxonomy" id="796925"/>
    <lineage>
        <taxon>Eukaryota</taxon>
        <taxon>Fungi</taxon>
        <taxon>Fungi incertae sedis</taxon>
        <taxon>Zoopagomycota</taxon>
        <taxon>Entomophthoromycotina</taxon>
        <taxon>Entomophthoromycetes</taxon>
        <taxon>Entomophthorales</taxon>
        <taxon>Ancylistaceae</taxon>
        <taxon>Conidiobolus</taxon>
    </lineage>
</organism>
<gene>
    <name evidence="1" type="ORF">CONCODRAFT_167558</name>
</gene>
<protein>
    <submittedName>
        <fullName evidence="1">Uncharacterized protein</fullName>
    </submittedName>
</protein>
<dbReference type="AlphaFoldDB" id="A0A137PE28"/>
<sequence>MDCQDNTNSFNFGDDTLAPSYNMAKYSISKLYRDGGIHSQKNFINGYQKCFIDLLTMINIAGKHHQRFTNDDYRGQVSFKALMVDFFEARGVSTEEMMSLLQHSCCHSSIIKVSSNDFTRKREEFYHLKFGENQLQEISCTSPLQTNYSLNVSRALLRQVQLPIHLETLKKNAIQKHSTQNISNPTKRKKAKLLLAACNKMSLYQIPLENSNNM</sequence>
<proteinExistence type="predicted"/>
<dbReference type="EMBL" id="KQ964440">
    <property type="protein sequence ID" value="KXN73222.1"/>
    <property type="molecule type" value="Genomic_DNA"/>
</dbReference>
<evidence type="ECO:0000313" key="1">
    <source>
        <dbReference type="EMBL" id="KXN73222.1"/>
    </source>
</evidence>
<name>A0A137PE28_CONC2</name>
<dbReference type="Proteomes" id="UP000070444">
    <property type="component" value="Unassembled WGS sequence"/>
</dbReference>